<keyword evidence="2" id="KW-1185">Reference proteome</keyword>
<reference evidence="1" key="1">
    <citation type="submission" date="2020-09" db="EMBL/GenBank/DDBJ databases">
        <title>Leviviricetes taxonomy.</title>
        <authorList>
            <person name="Stockdale S.R."/>
            <person name="Callanan J."/>
            <person name="Adriaenssens E.M."/>
            <person name="Kuhn J.H."/>
            <person name="Rumnieks J."/>
            <person name="Shkoporov A."/>
            <person name="Draper L.A."/>
            <person name="Ross P."/>
            <person name="Hill C."/>
        </authorList>
    </citation>
    <scope>NUCLEOTIDE SEQUENCE</scope>
</reference>
<proteinExistence type="predicted"/>
<organism evidence="1 2">
    <name type="scientific">ssRNA phage SRR6253161_1</name>
    <dbReference type="NCBI Taxonomy" id="2786488"/>
    <lineage>
        <taxon>Viruses</taxon>
        <taxon>Riboviria</taxon>
        <taxon>Orthornavirae</taxon>
        <taxon>Lenarviricota</taxon>
        <taxon>Leviviricetes</taxon>
        <taxon>Norzivirales</taxon>
        <taxon>Fiersviridae</taxon>
        <taxon>Iruqauvirus</taxon>
        <taxon>Iruqauvirus pelocola</taxon>
    </lineage>
</organism>
<sequence length="109" mass="12397">MRNFSQIVPQSSVIAIPCGMGRSVDSLFAKYSPYLLKAFECDSLTAPCLTRSEEATLADFRHFLFDVHSKEWTSDMTNSVFVYHNMNTGESFVFVAWCGYEDYGVSHKM</sequence>
<dbReference type="KEGG" id="vg:80398421"/>
<name>A0A8S5KYW8_9VIRU</name>
<evidence type="ECO:0000313" key="1">
    <source>
        <dbReference type="EMBL" id="DAD50934.1"/>
    </source>
</evidence>
<gene>
    <name evidence="1" type="primary">SRR6253161_1_1</name>
</gene>
<dbReference type="Proteomes" id="UP000677313">
    <property type="component" value="Segment"/>
</dbReference>
<dbReference type="RefSeq" id="YP_010769409.1">
    <property type="nucleotide sequence ID" value="NC_073966.1"/>
</dbReference>
<dbReference type="EMBL" id="BK013669">
    <property type="protein sequence ID" value="DAD50934.1"/>
    <property type="molecule type" value="Genomic_RNA"/>
</dbReference>
<protein>
    <submittedName>
        <fullName evidence="1">Uncharacterized protein</fullName>
    </submittedName>
</protein>
<accession>A0A8S5KYW8</accession>
<dbReference type="GeneID" id="80398421"/>
<evidence type="ECO:0000313" key="2">
    <source>
        <dbReference type="Proteomes" id="UP000677313"/>
    </source>
</evidence>